<evidence type="ECO:0000313" key="2">
    <source>
        <dbReference type="Proteomes" id="UP000658225"/>
    </source>
</evidence>
<reference evidence="1" key="1">
    <citation type="submission" date="2020-10" db="EMBL/GenBank/DDBJ databases">
        <title>Genomic Encyclopedia of Type Strains, Phase IV (KMG-IV): sequencing the most valuable type-strain genomes for metagenomic binning, comparative biology and taxonomic classification.</title>
        <authorList>
            <person name="Goeker M."/>
        </authorList>
    </citation>
    <scope>NUCLEOTIDE SEQUENCE</scope>
    <source>
        <strain evidence="1">DSM 13886</strain>
    </source>
</reference>
<protein>
    <submittedName>
        <fullName evidence="1">Uncharacterized protein</fullName>
    </submittedName>
</protein>
<evidence type="ECO:0000313" key="1">
    <source>
        <dbReference type="EMBL" id="MBE1555443.1"/>
    </source>
</evidence>
<proteinExistence type="predicted"/>
<dbReference type="AlphaFoldDB" id="A0A927MIX7"/>
<keyword evidence="2" id="KW-1185">Reference proteome</keyword>
<accession>A0A927MIX7</accession>
<comment type="caution">
    <text evidence="1">The sequence shown here is derived from an EMBL/GenBank/DDBJ whole genome shotgun (WGS) entry which is preliminary data.</text>
</comment>
<gene>
    <name evidence="1" type="ORF">H4683_002548</name>
</gene>
<organism evidence="1 2">
    <name type="scientific">Sporosarcina limicola</name>
    <dbReference type="NCBI Taxonomy" id="34101"/>
    <lineage>
        <taxon>Bacteria</taxon>
        <taxon>Bacillati</taxon>
        <taxon>Bacillota</taxon>
        <taxon>Bacilli</taxon>
        <taxon>Bacillales</taxon>
        <taxon>Caryophanaceae</taxon>
        <taxon>Sporosarcina</taxon>
    </lineage>
</organism>
<dbReference type="Proteomes" id="UP000658225">
    <property type="component" value="Unassembled WGS sequence"/>
</dbReference>
<sequence>MFTLRPIIVGDTSPRITVLNQTEDSGPIVTSPVIVVKSAMKTDGSIFGVFSL</sequence>
<name>A0A927MIX7_9BACL</name>
<dbReference type="EMBL" id="JADBEL010000013">
    <property type="protein sequence ID" value="MBE1555443.1"/>
    <property type="molecule type" value="Genomic_DNA"/>
</dbReference>